<reference evidence="2 3" key="1">
    <citation type="journal article" date="2016" name="Mol. Biol. Evol.">
        <title>Comparative Genomics of Early-Diverging Mushroom-Forming Fungi Provides Insights into the Origins of Lignocellulose Decay Capabilities.</title>
        <authorList>
            <person name="Nagy L.G."/>
            <person name="Riley R."/>
            <person name="Tritt A."/>
            <person name="Adam C."/>
            <person name="Daum C."/>
            <person name="Floudas D."/>
            <person name="Sun H."/>
            <person name="Yadav J.S."/>
            <person name="Pangilinan J."/>
            <person name="Larsson K.H."/>
            <person name="Matsuura K."/>
            <person name="Barry K."/>
            <person name="Labutti K."/>
            <person name="Kuo R."/>
            <person name="Ohm R.A."/>
            <person name="Bhattacharya S.S."/>
            <person name="Shirouzu T."/>
            <person name="Yoshinaga Y."/>
            <person name="Martin F.M."/>
            <person name="Grigoriev I.V."/>
            <person name="Hibbett D.S."/>
        </authorList>
    </citation>
    <scope>NUCLEOTIDE SEQUENCE [LARGE SCALE GENOMIC DNA]</scope>
    <source>
        <strain evidence="2 3">HHB12733</strain>
    </source>
</reference>
<dbReference type="SUPFAM" id="SSF54593">
    <property type="entry name" value="Glyoxalase/Bleomycin resistance protein/Dihydroxybiphenyl dioxygenase"/>
    <property type="match status" value="1"/>
</dbReference>
<dbReference type="GO" id="GO:0051213">
    <property type="term" value="F:dioxygenase activity"/>
    <property type="evidence" value="ECO:0007669"/>
    <property type="project" value="UniProtKB-KW"/>
</dbReference>
<dbReference type="CDD" id="cd07262">
    <property type="entry name" value="VOC_like"/>
    <property type="match status" value="1"/>
</dbReference>
<dbReference type="InterPro" id="IPR037523">
    <property type="entry name" value="VOC_core"/>
</dbReference>
<evidence type="ECO:0000259" key="1">
    <source>
        <dbReference type="PROSITE" id="PS51819"/>
    </source>
</evidence>
<keyword evidence="2" id="KW-0560">Oxidoreductase</keyword>
<dbReference type="Gene3D" id="3.10.180.10">
    <property type="entry name" value="2,3-Dihydroxybiphenyl 1,2-Dioxygenase, domain 1"/>
    <property type="match status" value="1"/>
</dbReference>
<evidence type="ECO:0000313" key="3">
    <source>
        <dbReference type="Proteomes" id="UP000076842"/>
    </source>
</evidence>
<dbReference type="STRING" id="1353952.A0A165JJC1"/>
<dbReference type="AlphaFoldDB" id="A0A165JJC1"/>
<dbReference type="PANTHER" id="PTHR35006">
    <property type="entry name" value="GLYOXALASE FAMILY PROTEIN (AFU_ORTHOLOGUE AFUA_5G14830)"/>
    <property type="match status" value="1"/>
</dbReference>
<proteinExistence type="predicted"/>
<dbReference type="Proteomes" id="UP000076842">
    <property type="component" value="Unassembled WGS sequence"/>
</dbReference>
<dbReference type="PANTHER" id="PTHR35006:SF2">
    <property type="entry name" value="GLYOXALASE FAMILY PROTEIN (AFU_ORTHOLOGUE AFUA_5G14830)"/>
    <property type="match status" value="1"/>
</dbReference>
<dbReference type="InParanoid" id="A0A165JJC1"/>
<evidence type="ECO:0000313" key="2">
    <source>
        <dbReference type="EMBL" id="KZT61915.1"/>
    </source>
</evidence>
<accession>A0A165JJC1</accession>
<dbReference type="Pfam" id="PF00903">
    <property type="entry name" value="Glyoxalase"/>
    <property type="match status" value="1"/>
</dbReference>
<keyword evidence="2" id="KW-0223">Dioxygenase</keyword>
<feature type="domain" description="VOC" evidence="1">
    <location>
        <begin position="13"/>
        <end position="135"/>
    </location>
</feature>
<dbReference type="EMBL" id="KV423920">
    <property type="protein sequence ID" value="KZT61915.1"/>
    <property type="molecule type" value="Genomic_DNA"/>
</dbReference>
<sequence>MADFYAPNNNRFPIAHIGIDVVSLKEAIPFYTKVLGTLGWTKRFETPTMAGFGPGYFVVILYEKGEGVSDRTGRGATHIAFEAPSRQAVHDWYEAAITAGATGNGEPGPRAKVSPSYYAAHILSPEGYRLEALYHLTDEEQK</sequence>
<dbReference type="PROSITE" id="PS51819">
    <property type="entry name" value="VOC"/>
    <property type="match status" value="1"/>
</dbReference>
<dbReference type="InterPro" id="IPR004360">
    <property type="entry name" value="Glyas_Fos-R_dOase_dom"/>
</dbReference>
<dbReference type="OrthoDB" id="10249419at2759"/>
<keyword evidence="3" id="KW-1185">Reference proteome</keyword>
<gene>
    <name evidence="2" type="ORF">CALCODRAFT_463739</name>
</gene>
<protein>
    <submittedName>
        <fullName evidence="2">Glyoxalase/Bleomycin resistance protein/Dihydroxybiphenyl dioxygenase</fullName>
    </submittedName>
</protein>
<dbReference type="InterPro" id="IPR029068">
    <property type="entry name" value="Glyas_Bleomycin-R_OHBP_Dase"/>
</dbReference>
<name>A0A165JJC1_9BASI</name>
<organism evidence="2 3">
    <name type="scientific">Calocera cornea HHB12733</name>
    <dbReference type="NCBI Taxonomy" id="1353952"/>
    <lineage>
        <taxon>Eukaryota</taxon>
        <taxon>Fungi</taxon>
        <taxon>Dikarya</taxon>
        <taxon>Basidiomycota</taxon>
        <taxon>Agaricomycotina</taxon>
        <taxon>Dacrymycetes</taxon>
        <taxon>Dacrymycetales</taxon>
        <taxon>Dacrymycetaceae</taxon>
        <taxon>Calocera</taxon>
    </lineage>
</organism>